<dbReference type="AlphaFoldDB" id="A0A1H8PJ95"/>
<sequence>MILTPRDPTLTLNRVQSGIGTLTVEAVCSPAVGDLRLGALYQLADGASSLVRAATGPTAAPPGSRRPVIAAARAEYEQLTLDLRQARALERMLVYAYSESRGELAWGGTLRITTFGGARVEVPLDVPRHAGPLAVLSLYVVDGEFVLRAELERIAGAAREVARSYGYDLLTWADDETPLH</sequence>
<dbReference type="Proteomes" id="UP000198960">
    <property type="component" value="Unassembled WGS sequence"/>
</dbReference>
<keyword evidence="2" id="KW-1185">Reference proteome</keyword>
<evidence type="ECO:0000313" key="1">
    <source>
        <dbReference type="EMBL" id="SEO41738.1"/>
    </source>
</evidence>
<protein>
    <submittedName>
        <fullName evidence="1">Uncharacterized protein involved in tellurium resistance</fullName>
    </submittedName>
</protein>
<proteinExistence type="predicted"/>
<organism evidence="1 2">
    <name type="scientific">Trujillonella endophytica</name>
    <dbReference type="NCBI Taxonomy" id="673521"/>
    <lineage>
        <taxon>Bacteria</taxon>
        <taxon>Bacillati</taxon>
        <taxon>Actinomycetota</taxon>
        <taxon>Actinomycetes</taxon>
        <taxon>Geodermatophilales</taxon>
        <taxon>Geodermatophilaceae</taxon>
        <taxon>Trujillonella</taxon>
    </lineage>
</organism>
<accession>A0A1H8PJ95</accession>
<evidence type="ECO:0000313" key="2">
    <source>
        <dbReference type="Proteomes" id="UP000198960"/>
    </source>
</evidence>
<dbReference type="STRING" id="673521.SAMN05660991_00204"/>
<reference evidence="2" key="1">
    <citation type="submission" date="2016-10" db="EMBL/GenBank/DDBJ databases">
        <authorList>
            <person name="Varghese N."/>
            <person name="Submissions S."/>
        </authorList>
    </citation>
    <scope>NUCLEOTIDE SEQUENCE [LARGE SCALE GENOMIC DNA]</scope>
    <source>
        <strain evidence="2">DSM 45413</strain>
    </source>
</reference>
<gene>
    <name evidence="1" type="ORF">SAMN05660991_00204</name>
</gene>
<dbReference type="EMBL" id="FOEE01000001">
    <property type="protein sequence ID" value="SEO41738.1"/>
    <property type="molecule type" value="Genomic_DNA"/>
</dbReference>
<name>A0A1H8PJ95_9ACTN</name>